<dbReference type="RefSeq" id="WP_183613919.1">
    <property type="nucleotide sequence ID" value="NZ_JACICY010000006.1"/>
</dbReference>
<evidence type="ECO:0000256" key="3">
    <source>
        <dbReference type="ARBA" id="ARBA00023163"/>
    </source>
</evidence>
<sequence length="152" mass="17089">MPMNSTRLADFMPYRMAITSNAVSGLIAGEYRSEFGLKIPEWRIMAVLGDAGSLTQRDLVQATLMDKVAVNRACKVLEERGFVHRSPNEHDGRSHHLELTTSGRDLHGKIWPQAVETYEKIFSAITPRELEKLRAILDKLLKAARAIEGDDK</sequence>
<dbReference type="PROSITE" id="PS50995">
    <property type="entry name" value="HTH_MARR_2"/>
    <property type="match status" value="1"/>
</dbReference>
<keyword evidence="2 5" id="KW-0238">DNA-binding</keyword>
<feature type="domain" description="HTH marR-type" evidence="4">
    <location>
        <begin position="1"/>
        <end position="142"/>
    </location>
</feature>
<protein>
    <submittedName>
        <fullName evidence="5">DNA-binding MarR family transcriptional regulator</fullName>
    </submittedName>
</protein>
<dbReference type="Proteomes" id="UP000562395">
    <property type="component" value="Unassembled WGS sequence"/>
</dbReference>
<keyword evidence="3" id="KW-0804">Transcription</keyword>
<evidence type="ECO:0000259" key="4">
    <source>
        <dbReference type="PROSITE" id="PS50995"/>
    </source>
</evidence>
<comment type="caution">
    <text evidence="5">The sequence shown here is derived from an EMBL/GenBank/DDBJ whole genome shotgun (WGS) entry which is preliminary data.</text>
</comment>
<dbReference type="PROSITE" id="PS01117">
    <property type="entry name" value="HTH_MARR_1"/>
    <property type="match status" value="1"/>
</dbReference>
<reference evidence="5 6" key="1">
    <citation type="submission" date="2020-08" db="EMBL/GenBank/DDBJ databases">
        <title>Genomic Encyclopedia of Type Strains, Phase IV (KMG-IV): sequencing the most valuable type-strain genomes for metagenomic binning, comparative biology and taxonomic classification.</title>
        <authorList>
            <person name="Goeker M."/>
        </authorList>
    </citation>
    <scope>NUCLEOTIDE SEQUENCE [LARGE SCALE GENOMIC DNA]</scope>
    <source>
        <strain evidence="5 6">DSM 14552</strain>
    </source>
</reference>
<dbReference type="Gene3D" id="1.10.10.10">
    <property type="entry name" value="Winged helix-like DNA-binding domain superfamily/Winged helix DNA-binding domain"/>
    <property type="match status" value="1"/>
</dbReference>
<dbReference type="PRINTS" id="PR00598">
    <property type="entry name" value="HTHMARR"/>
</dbReference>
<gene>
    <name evidence="5" type="ORF">GGQ88_002698</name>
</gene>
<dbReference type="GO" id="GO:0003700">
    <property type="term" value="F:DNA-binding transcription factor activity"/>
    <property type="evidence" value="ECO:0007669"/>
    <property type="project" value="InterPro"/>
</dbReference>
<dbReference type="EMBL" id="JACICY010000006">
    <property type="protein sequence ID" value="MBB3861414.1"/>
    <property type="molecule type" value="Genomic_DNA"/>
</dbReference>
<dbReference type="InterPro" id="IPR000835">
    <property type="entry name" value="HTH_MarR-typ"/>
</dbReference>
<name>A0A7W5ZY93_9SPHN</name>
<evidence type="ECO:0000313" key="5">
    <source>
        <dbReference type="EMBL" id="MBB3861414.1"/>
    </source>
</evidence>
<dbReference type="InterPro" id="IPR052067">
    <property type="entry name" value="Metal_resp_HTH_trans_reg"/>
</dbReference>
<dbReference type="InterPro" id="IPR036390">
    <property type="entry name" value="WH_DNA-bd_sf"/>
</dbReference>
<dbReference type="SMART" id="SM00347">
    <property type="entry name" value="HTH_MARR"/>
    <property type="match status" value="1"/>
</dbReference>
<evidence type="ECO:0000313" key="6">
    <source>
        <dbReference type="Proteomes" id="UP000562395"/>
    </source>
</evidence>
<evidence type="ECO:0000256" key="1">
    <source>
        <dbReference type="ARBA" id="ARBA00023015"/>
    </source>
</evidence>
<accession>A0A7W5ZY93</accession>
<dbReference type="PANTHER" id="PTHR35790:SF4">
    <property type="entry name" value="HTH-TYPE TRANSCRIPTIONAL REGULATOR PCHR"/>
    <property type="match status" value="1"/>
</dbReference>
<dbReference type="InterPro" id="IPR036388">
    <property type="entry name" value="WH-like_DNA-bd_sf"/>
</dbReference>
<keyword evidence="6" id="KW-1185">Reference proteome</keyword>
<dbReference type="AlphaFoldDB" id="A0A7W5ZY93"/>
<dbReference type="SUPFAM" id="SSF46785">
    <property type="entry name" value="Winged helix' DNA-binding domain"/>
    <property type="match status" value="1"/>
</dbReference>
<dbReference type="PANTHER" id="PTHR35790">
    <property type="entry name" value="HTH-TYPE TRANSCRIPTIONAL REGULATOR PCHR"/>
    <property type="match status" value="1"/>
</dbReference>
<organism evidence="5 6">
    <name type="scientific">Novosphingobium hassiacum</name>
    <dbReference type="NCBI Taxonomy" id="173676"/>
    <lineage>
        <taxon>Bacteria</taxon>
        <taxon>Pseudomonadati</taxon>
        <taxon>Pseudomonadota</taxon>
        <taxon>Alphaproteobacteria</taxon>
        <taxon>Sphingomonadales</taxon>
        <taxon>Sphingomonadaceae</taxon>
        <taxon>Novosphingobium</taxon>
    </lineage>
</organism>
<dbReference type="GO" id="GO:0003677">
    <property type="term" value="F:DNA binding"/>
    <property type="evidence" value="ECO:0007669"/>
    <property type="project" value="UniProtKB-KW"/>
</dbReference>
<proteinExistence type="predicted"/>
<keyword evidence="1" id="KW-0805">Transcription regulation</keyword>
<dbReference type="InterPro" id="IPR023187">
    <property type="entry name" value="Tscrpt_reg_MarR-type_CS"/>
</dbReference>
<evidence type="ECO:0000256" key="2">
    <source>
        <dbReference type="ARBA" id="ARBA00023125"/>
    </source>
</evidence>
<dbReference type="Pfam" id="PF12802">
    <property type="entry name" value="MarR_2"/>
    <property type="match status" value="1"/>
</dbReference>